<protein>
    <submittedName>
        <fullName evidence="4">Uncharacterized protein</fullName>
    </submittedName>
</protein>
<dbReference type="GO" id="GO:0006281">
    <property type="term" value="P:DNA repair"/>
    <property type="evidence" value="ECO:0007669"/>
    <property type="project" value="UniProtKB-KW"/>
</dbReference>
<keyword evidence="1" id="KW-0227">DNA damage</keyword>
<dbReference type="GO" id="GO:0097506">
    <property type="term" value="F:deaminated base DNA N-glycosylase activity"/>
    <property type="evidence" value="ECO:0007669"/>
    <property type="project" value="UniProtKB-ARBA"/>
</dbReference>
<dbReference type="InterPro" id="IPR036895">
    <property type="entry name" value="Uracil-DNA_glycosylase-like_sf"/>
</dbReference>
<dbReference type="AlphaFoldDB" id="A0A3B0X615"/>
<dbReference type="Gene3D" id="3.40.470.10">
    <property type="entry name" value="Uracil-DNA glycosylase-like domain"/>
    <property type="match status" value="1"/>
</dbReference>
<dbReference type="SUPFAM" id="SSF52141">
    <property type="entry name" value="Uracil-DNA glycosylase-like"/>
    <property type="match status" value="1"/>
</dbReference>
<proteinExistence type="predicted"/>
<gene>
    <name evidence="4" type="ORF">MNBD_GAMMA11-790</name>
</gene>
<evidence type="ECO:0000256" key="3">
    <source>
        <dbReference type="ARBA" id="ARBA00023204"/>
    </source>
</evidence>
<feature type="non-terminal residue" evidence="4">
    <location>
        <position position="185"/>
    </location>
</feature>
<dbReference type="EMBL" id="UOFG01000194">
    <property type="protein sequence ID" value="VAW63171.1"/>
    <property type="molecule type" value="Genomic_DNA"/>
</dbReference>
<accession>A0A3B0X615</accession>
<keyword evidence="2" id="KW-0378">Hydrolase</keyword>
<organism evidence="4">
    <name type="scientific">hydrothermal vent metagenome</name>
    <dbReference type="NCBI Taxonomy" id="652676"/>
    <lineage>
        <taxon>unclassified sequences</taxon>
        <taxon>metagenomes</taxon>
        <taxon>ecological metagenomes</taxon>
    </lineage>
</organism>
<name>A0A3B0X615_9ZZZZ</name>
<reference evidence="4" key="1">
    <citation type="submission" date="2018-06" db="EMBL/GenBank/DDBJ databases">
        <authorList>
            <person name="Zhirakovskaya E."/>
        </authorList>
    </citation>
    <scope>NUCLEOTIDE SEQUENCE</scope>
</reference>
<evidence type="ECO:0000313" key="4">
    <source>
        <dbReference type="EMBL" id="VAW63171.1"/>
    </source>
</evidence>
<evidence type="ECO:0000256" key="2">
    <source>
        <dbReference type="ARBA" id="ARBA00022801"/>
    </source>
</evidence>
<sequence length="185" mass="19778">MSESQDRQPTTTADTVLSGVLSEHVRQQYLSAMGIQVWYDPVAVCLSESAGREQPLSNDAGAETVPPGAKAEVAFAGALEAQKTINIRPVDSLAELSARVEQCQLCELHASRQQTVSGEGNAEAALMIITDAPVGDALLTAESKLMLQQMLRAINIDLSAAYLTSLVKCPPPEQRVPHTTEMICC</sequence>
<dbReference type="InterPro" id="IPR051536">
    <property type="entry name" value="UDG_Type-4/5"/>
</dbReference>
<dbReference type="PANTHER" id="PTHR33693">
    <property type="entry name" value="TYPE-5 URACIL-DNA GLYCOSYLASE"/>
    <property type="match status" value="1"/>
</dbReference>
<evidence type="ECO:0000256" key="1">
    <source>
        <dbReference type="ARBA" id="ARBA00022763"/>
    </source>
</evidence>
<keyword evidence="3" id="KW-0234">DNA repair</keyword>